<evidence type="ECO:0000256" key="1">
    <source>
        <dbReference type="SAM" id="Coils"/>
    </source>
</evidence>
<sequence length="386" mass="43622">MAFVSSNNFGSTNEAVNTAHRVFAASTQANVANPINVDNLSDVVIYAFFSCQLNNPQLANEDLQQLYPDDLEEIDLRWQMAMLTMRERRVLRNQDNKNKESLRRSMLVETTTSNALISCDALGGYDWSDQAEEGPTNYALMTYSSSSSKVSNDFTCLKSCLETVEVLKSQYEELSKRFEKSELMVINGLKWDIQVGEITIGELRKKLEIVQKEKDVPPPLTGNFMPLKPDLSFTGLEEFTNEPEVIKPIDSEEENVSQTKIEKKIAKPSFVKIDFVKAKQANKIDRKTAKQVEYNRQNISKIAVSVNTARQVNTAHSKTIVNAARPMSYLSKTTHSIVKRPIHKNTAFKNNNFNQRFNIVKYKNVDAARPKAIVNTARPKAVVNVL</sequence>
<organism evidence="2 3">
    <name type="scientific">Tanacetum coccineum</name>
    <dbReference type="NCBI Taxonomy" id="301880"/>
    <lineage>
        <taxon>Eukaryota</taxon>
        <taxon>Viridiplantae</taxon>
        <taxon>Streptophyta</taxon>
        <taxon>Embryophyta</taxon>
        <taxon>Tracheophyta</taxon>
        <taxon>Spermatophyta</taxon>
        <taxon>Magnoliopsida</taxon>
        <taxon>eudicotyledons</taxon>
        <taxon>Gunneridae</taxon>
        <taxon>Pentapetalae</taxon>
        <taxon>asterids</taxon>
        <taxon>campanulids</taxon>
        <taxon>Asterales</taxon>
        <taxon>Asteraceae</taxon>
        <taxon>Asteroideae</taxon>
        <taxon>Anthemideae</taxon>
        <taxon>Anthemidinae</taxon>
        <taxon>Tanacetum</taxon>
    </lineage>
</organism>
<evidence type="ECO:0000313" key="2">
    <source>
        <dbReference type="EMBL" id="GJT67434.1"/>
    </source>
</evidence>
<name>A0ABQ5FW06_9ASTR</name>
<dbReference type="EMBL" id="BQNB010017808">
    <property type="protein sequence ID" value="GJT67434.1"/>
    <property type="molecule type" value="Genomic_DNA"/>
</dbReference>
<accession>A0ABQ5FW06</accession>
<reference evidence="2" key="2">
    <citation type="submission" date="2022-01" db="EMBL/GenBank/DDBJ databases">
        <authorList>
            <person name="Yamashiro T."/>
            <person name="Shiraishi A."/>
            <person name="Satake H."/>
            <person name="Nakayama K."/>
        </authorList>
    </citation>
    <scope>NUCLEOTIDE SEQUENCE</scope>
</reference>
<protein>
    <submittedName>
        <fullName evidence="2">Uncharacterized protein</fullName>
    </submittedName>
</protein>
<keyword evidence="1" id="KW-0175">Coiled coil</keyword>
<dbReference type="Proteomes" id="UP001151760">
    <property type="component" value="Unassembled WGS sequence"/>
</dbReference>
<reference evidence="2" key="1">
    <citation type="journal article" date="2022" name="Int. J. Mol. Sci.">
        <title>Draft Genome of Tanacetum Coccineum: Genomic Comparison of Closely Related Tanacetum-Family Plants.</title>
        <authorList>
            <person name="Yamashiro T."/>
            <person name="Shiraishi A."/>
            <person name="Nakayama K."/>
            <person name="Satake H."/>
        </authorList>
    </citation>
    <scope>NUCLEOTIDE SEQUENCE</scope>
</reference>
<feature type="coiled-coil region" evidence="1">
    <location>
        <begin position="157"/>
        <end position="184"/>
    </location>
</feature>
<comment type="caution">
    <text evidence="2">The sequence shown here is derived from an EMBL/GenBank/DDBJ whole genome shotgun (WGS) entry which is preliminary data.</text>
</comment>
<evidence type="ECO:0000313" key="3">
    <source>
        <dbReference type="Proteomes" id="UP001151760"/>
    </source>
</evidence>
<keyword evidence="3" id="KW-1185">Reference proteome</keyword>
<gene>
    <name evidence="2" type="ORF">Tco_1018914</name>
</gene>
<proteinExistence type="predicted"/>